<feature type="region of interest" description="Disordered" evidence="1">
    <location>
        <begin position="1"/>
        <end position="26"/>
    </location>
</feature>
<proteinExistence type="predicted"/>
<organism evidence="2 3">
    <name type="scientific">Psylliodes chrysocephalus</name>
    <dbReference type="NCBI Taxonomy" id="3402493"/>
    <lineage>
        <taxon>Eukaryota</taxon>
        <taxon>Metazoa</taxon>
        <taxon>Ecdysozoa</taxon>
        <taxon>Arthropoda</taxon>
        <taxon>Hexapoda</taxon>
        <taxon>Insecta</taxon>
        <taxon>Pterygota</taxon>
        <taxon>Neoptera</taxon>
        <taxon>Endopterygota</taxon>
        <taxon>Coleoptera</taxon>
        <taxon>Polyphaga</taxon>
        <taxon>Cucujiformia</taxon>
        <taxon>Chrysomeloidea</taxon>
        <taxon>Chrysomelidae</taxon>
        <taxon>Galerucinae</taxon>
        <taxon>Alticini</taxon>
        <taxon>Psylliodes</taxon>
    </lineage>
</organism>
<protein>
    <submittedName>
        <fullName evidence="2">Uncharacterized protein</fullName>
    </submittedName>
</protein>
<dbReference type="OrthoDB" id="7698230at2759"/>
<evidence type="ECO:0000313" key="2">
    <source>
        <dbReference type="EMBL" id="CAH1110037.1"/>
    </source>
</evidence>
<evidence type="ECO:0000256" key="1">
    <source>
        <dbReference type="SAM" id="MobiDB-lite"/>
    </source>
</evidence>
<reference evidence="2" key="1">
    <citation type="submission" date="2022-01" db="EMBL/GenBank/DDBJ databases">
        <authorList>
            <person name="King R."/>
        </authorList>
    </citation>
    <scope>NUCLEOTIDE SEQUENCE</scope>
</reference>
<name>A0A9P0CV79_9CUCU</name>
<dbReference type="EMBL" id="OV651816">
    <property type="protein sequence ID" value="CAH1110037.1"/>
    <property type="molecule type" value="Genomic_DNA"/>
</dbReference>
<dbReference type="Proteomes" id="UP001153636">
    <property type="component" value="Chromosome 4"/>
</dbReference>
<keyword evidence="3" id="KW-1185">Reference proteome</keyword>
<evidence type="ECO:0000313" key="3">
    <source>
        <dbReference type="Proteomes" id="UP001153636"/>
    </source>
</evidence>
<accession>A0A9P0CV79</accession>
<sequence>MDHSDSEFSSEEQEQHNVSQVTNKKDGGENFIGQAYLDKQYPWYVDSLLDKKQTISFFVYTGADVSRFPYEMLPKEFINQLTSCDPVKAADNDKLDTLGKISRNSIKILNFPTKNVCLISESILNNREIEFVISERDLK</sequence>
<dbReference type="AlphaFoldDB" id="A0A9P0CV79"/>
<gene>
    <name evidence="2" type="ORF">PSYICH_LOCUS10677</name>
</gene>